<protein>
    <submittedName>
        <fullName evidence="2">Uncharacterized protein</fullName>
    </submittedName>
</protein>
<evidence type="ECO:0000256" key="1">
    <source>
        <dbReference type="SAM" id="SignalP"/>
    </source>
</evidence>
<accession>A0ABQ4QQD4</accession>
<name>A0ABQ4QQD4_9HYPH</name>
<gene>
    <name evidence="2" type="ORF">AFCDBAGC_5169</name>
</gene>
<reference evidence="2 3" key="1">
    <citation type="journal article" date="2021" name="Front. Microbiol.">
        <title>Comprehensive Comparative Genomics and Phenotyping of Methylobacterium Species.</title>
        <authorList>
            <person name="Alessa O."/>
            <person name="Ogura Y."/>
            <person name="Fujitani Y."/>
            <person name="Takami H."/>
            <person name="Hayashi T."/>
            <person name="Sahin N."/>
            <person name="Tani A."/>
        </authorList>
    </citation>
    <scope>NUCLEOTIDE SEQUENCE [LARGE SCALE GENOMIC DNA]</scope>
    <source>
        <strain evidence="2 3">DSM 23679</strain>
    </source>
</reference>
<keyword evidence="3" id="KW-1185">Reference proteome</keyword>
<keyword evidence="1" id="KW-0732">Signal</keyword>
<evidence type="ECO:0000313" key="3">
    <source>
        <dbReference type="Proteomes" id="UP001055117"/>
    </source>
</evidence>
<evidence type="ECO:0000313" key="2">
    <source>
        <dbReference type="EMBL" id="GJD47276.1"/>
    </source>
</evidence>
<organism evidence="2 3">
    <name type="scientific">Methylobacterium cerastii</name>
    <dbReference type="NCBI Taxonomy" id="932741"/>
    <lineage>
        <taxon>Bacteria</taxon>
        <taxon>Pseudomonadati</taxon>
        <taxon>Pseudomonadota</taxon>
        <taxon>Alphaproteobacteria</taxon>
        <taxon>Hyphomicrobiales</taxon>
        <taxon>Methylobacteriaceae</taxon>
        <taxon>Methylobacterium</taxon>
    </lineage>
</organism>
<comment type="caution">
    <text evidence="2">The sequence shown here is derived from an EMBL/GenBank/DDBJ whole genome shotgun (WGS) entry which is preliminary data.</text>
</comment>
<dbReference type="RefSeq" id="WP_238273394.1">
    <property type="nucleotide sequence ID" value="NZ_BPQG01000141.1"/>
</dbReference>
<dbReference type="Proteomes" id="UP001055117">
    <property type="component" value="Unassembled WGS sequence"/>
</dbReference>
<feature type="signal peptide" evidence="1">
    <location>
        <begin position="1"/>
        <end position="21"/>
    </location>
</feature>
<dbReference type="EMBL" id="BPQG01000141">
    <property type="protein sequence ID" value="GJD47276.1"/>
    <property type="molecule type" value="Genomic_DNA"/>
</dbReference>
<proteinExistence type="predicted"/>
<feature type="chain" id="PRO_5045710782" evidence="1">
    <location>
        <begin position="22"/>
        <end position="167"/>
    </location>
</feature>
<sequence>MRGRGAAAALLAALAPASAGAWDGQPFYGYALDGEGPGYPLSLPQTLRATIVVPLAARPVPRANTLAEFYPALAACWRPPASLEDAPDIEITARLSLRRDGSLIGPPRITYARGVGPKTRPTLVHATLDGLSRCLPARITPGLGRAIAGRPVALRFVYRKVDANRPG</sequence>